<gene>
    <name evidence="2" type="ORF">UFOPK1726_01129</name>
</gene>
<feature type="region of interest" description="Disordered" evidence="1">
    <location>
        <begin position="97"/>
        <end position="139"/>
    </location>
</feature>
<name>A0A6J6F7U2_9ZZZZ</name>
<dbReference type="AlphaFoldDB" id="A0A6J6F7U2"/>
<evidence type="ECO:0000256" key="1">
    <source>
        <dbReference type="SAM" id="MobiDB-lite"/>
    </source>
</evidence>
<proteinExistence type="predicted"/>
<dbReference type="EMBL" id="CAEZTT010000166">
    <property type="protein sequence ID" value="CAB4584367.1"/>
    <property type="molecule type" value="Genomic_DNA"/>
</dbReference>
<accession>A0A6J6F7U2</accession>
<evidence type="ECO:0000313" key="2">
    <source>
        <dbReference type="EMBL" id="CAB4584367.1"/>
    </source>
</evidence>
<sequence>MNTLPDEPHAQPLDIDLIHEEYDNIEINRFYYVRQRGVSVSMDYVALVMNKGSTTIALDIKKYRFTETGPDWIDVEADAQDVRTFERDDDAHVVHFYRPTGTEPAGVETESGAGAQNESESTPQTPPAVTPAPQTDELS</sequence>
<protein>
    <submittedName>
        <fullName evidence="2">Unannotated protein</fullName>
    </submittedName>
</protein>
<reference evidence="2" key="1">
    <citation type="submission" date="2020-05" db="EMBL/GenBank/DDBJ databases">
        <authorList>
            <person name="Chiriac C."/>
            <person name="Salcher M."/>
            <person name="Ghai R."/>
            <person name="Kavagutti S V."/>
        </authorList>
    </citation>
    <scope>NUCLEOTIDE SEQUENCE</scope>
</reference>
<organism evidence="2">
    <name type="scientific">freshwater metagenome</name>
    <dbReference type="NCBI Taxonomy" id="449393"/>
    <lineage>
        <taxon>unclassified sequences</taxon>
        <taxon>metagenomes</taxon>
        <taxon>ecological metagenomes</taxon>
    </lineage>
</organism>